<feature type="transmembrane region" description="Helical" evidence="1">
    <location>
        <begin position="179"/>
        <end position="201"/>
    </location>
</feature>
<accession>A0A1X0IF14</accession>
<reference evidence="2 3" key="1">
    <citation type="submission" date="2017-02" db="EMBL/GenBank/DDBJ databases">
        <title>The new phylogeny of genus Mycobacterium.</title>
        <authorList>
            <person name="Tortoli E."/>
            <person name="Trovato A."/>
            <person name="Cirillo D.M."/>
        </authorList>
    </citation>
    <scope>NUCLEOTIDE SEQUENCE [LARGE SCALE GENOMIC DNA]</scope>
    <source>
        <strain evidence="2 3">DSM 45000</strain>
    </source>
</reference>
<evidence type="ECO:0000313" key="3">
    <source>
        <dbReference type="Proteomes" id="UP000192513"/>
    </source>
</evidence>
<keyword evidence="1" id="KW-0812">Transmembrane</keyword>
<protein>
    <recommendedName>
        <fullName evidence="4">DUF4386 domain-containing protein</fullName>
    </recommendedName>
</protein>
<comment type="caution">
    <text evidence="2">The sequence shown here is derived from an EMBL/GenBank/DDBJ whole genome shotgun (WGS) entry which is preliminary data.</text>
</comment>
<evidence type="ECO:0000256" key="1">
    <source>
        <dbReference type="SAM" id="Phobius"/>
    </source>
</evidence>
<dbReference type="Proteomes" id="UP000192513">
    <property type="component" value="Unassembled WGS sequence"/>
</dbReference>
<sequence length="269" mass="29712">MTLTLRVDPDSYDRRLERLGAWSGIAWVIICGGGFGASGLLPVWSPSTKPSELAAHLSDIKYQILIGMLLVLVGGLTFLLTWSLTLAYQIRKYANSSPLAAGVLILVGFLGAVIAMLCAVFGSAMAFRVGTLAPDTTQLLFDLMWFLFLIPWPPFMLWQLLTGFAILSDTNKQTMFPRWTGYFSLWASALEMFSALSVFFYRGPFSYNGLVTFWVPGASFFVWVLVLAIVQVRRLARAREALASESSADHLRHDDAEVESTRIPSPAGI</sequence>
<dbReference type="AlphaFoldDB" id="A0A1X0IF14"/>
<keyword evidence="1" id="KW-1133">Transmembrane helix</keyword>
<organism evidence="2 3">
    <name type="scientific">Mycobacterium paraseoulense</name>
    <dbReference type="NCBI Taxonomy" id="590652"/>
    <lineage>
        <taxon>Bacteria</taxon>
        <taxon>Bacillati</taxon>
        <taxon>Actinomycetota</taxon>
        <taxon>Actinomycetes</taxon>
        <taxon>Mycobacteriales</taxon>
        <taxon>Mycobacteriaceae</taxon>
        <taxon>Mycobacterium</taxon>
    </lineage>
</organism>
<feature type="transmembrane region" description="Helical" evidence="1">
    <location>
        <begin position="21"/>
        <end position="44"/>
    </location>
</feature>
<evidence type="ECO:0008006" key="4">
    <source>
        <dbReference type="Google" id="ProtNLM"/>
    </source>
</evidence>
<gene>
    <name evidence="2" type="ORF">BST39_04605</name>
</gene>
<keyword evidence="3" id="KW-1185">Reference proteome</keyword>
<name>A0A1X0IF14_9MYCO</name>
<feature type="transmembrane region" description="Helical" evidence="1">
    <location>
        <begin position="143"/>
        <end position="167"/>
    </location>
</feature>
<feature type="transmembrane region" description="Helical" evidence="1">
    <location>
        <begin position="64"/>
        <end position="87"/>
    </location>
</feature>
<dbReference type="RefSeq" id="WP_083169497.1">
    <property type="nucleotide sequence ID" value="NZ_AP022619.1"/>
</dbReference>
<dbReference type="EMBL" id="MVIE01000004">
    <property type="protein sequence ID" value="ORB45496.1"/>
    <property type="molecule type" value="Genomic_DNA"/>
</dbReference>
<feature type="transmembrane region" description="Helical" evidence="1">
    <location>
        <begin position="213"/>
        <end position="230"/>
    </location>
</feature>
<feature type="transmembrane region" description="Helical" evidence="1">
    <location>
        <begin position="99"/>
        <end position="123"/>
    </location>
</feature>
<dbReference type="OrthoDB" id="4689187at2"/>
<proteinExistence type="predicted"/>
<keyword evidence="1" id="KW-0472">Membrane</keyword>
<evidence type="ECO:0000313" key="2">
    <source>
        <dbReference type="EMBL" id="ORB45496.1"/>
    </source>
</evidence>
<dbReference type="STRING" id="590652.BST39_04605"/>